<feature type="transmembrane region" description="Helical" evidence="5">
    <location>
        <begin position="41"/>
        <end position="63"/>
    </location>
</feature>
<dbReference type="SMR" id="A4BVG0"/>
<dbReference type="InterPro" id="IPR003020">
    <property type="entry name" value="HCO3_transpt_euk"/>
</dbReference>
<comment type="subcellular location">
    <subcellularLocation>
        <location evidence="1">Membrane</location>
        <topology evidence="1">Multi-pass membrane protein</topology>
    </subcellularLocation>
</comment>
<dbReference type="PANTHER" id="PTHR11453:SF127">
    <property type="entry name" value="SOLUTE CARRIER FAMILY 4 MEMBER 11"/>
    <property type="match status" value="1"/>
</dbReference>
<name>A4BVG0_9GAMM</name>
<comment type="caution">
    <text evidence="7">The sequence shown here is derived from an EMBL/GenBank/DDBJ whole genome shotgun (WGS) entry which is preliminary data.</text>
</comment>
<dbReference type="eggNOG" id="ENOG5033RR5">
    <property type="taxonomic scope" value="Bacteria"/>
</dbReference>
<evidence type="ECO:0000256" key="4">
    <source>
        <dbReference type="ARBA" id="ARBA00023136"/>
    </source>
</evidence>
<dbReference type="AlphaFoldDB" id="A4BVG0"/>
<dbReference type="Gene3D" id="1.10.287.570">
    <property type="entry name" value="Helical hairpin bin"/>
    <property type="match status" value="1"/>
</dbReference>
<feature type="transmembrane region" description="Helical" evidence="5">
    <location>
        <begin position="272"/>
        <end position="293"/>
    </location>
</feature>
<feature type="transmembrane region" description="Helical" evidence="5">
    <location>
        <begin position="446"/>
        <end position="464"/>
    </location>
</feature>
<sequence>MAPIGSLQRTGRLAGGVLEDLKRRVLPWYGDDFRQGLHPKALASVLFLFFACLANAVAFGGLTELLTDGAIGTIEMIVVTAAGGVIFALFSGQPLTILGGTGPIVIFTGLLYAACQRFGLPFLTTYAWTGIWSGVFLIILALTDASAMMRLFTRFTDEIFAALIAVIFIVEAVKDAILPVFRQNGNSTLELASLVLALMTYALARGMKRFTKTPYLRRTIRNLVSDFGPTLAIVIATAFSFLYADVPFDRPAVPDQLTTTTGRPWLVDLMSIPTWAIFATIIPAFMATILLFLDQNITSRLVNAPSYQLKKGGGFHLDLLVLGFIVLGASIFALPWIVAATVHALNHVKSLSEAEIVEVDGQRRERIVGVRENRLSALTIHILIGVSILLLPLIKLIPMAVLFGLFLYMGFVTLAGNQFFDRVTLWFTDRNLYPNTHYVRNVPRRIIHYFTAIQVACFAALWILKSSPIGILFPVLIALLAPLRLWLDRFFKREHLQALDADEDMDEAEIAVH</sequence>
<evidence type="ECO:0000313" key="8">
    <source>
        <dbReference type="Proteomes" id="UP000003374"/>
    </source>
</evidence>
<dbReference type="GO" id="GO:0006820">
    <property type="term" value="P:monoatomic anion transport"/>
    <property type="evidence" value="ECO:0007669"/>
    <property type="project" value="InterPro"/>
</dbReference>
<keyword evidence="4 5" id="KW-0472">Membrane</keyword>
<dbReference type="HOGENOM" id="CLU_002289_6_4_6"/>
<feature type="domain" description="Bicarbonate transporter-like transmembrane" evidence="6">
    <location>
        <begin position="12"/>
        <end position="177"/>
    </location>
</feature>
<evidence type="ECO:0000256" key="1">
    <source>
        <dbReference type="ARBA" id="ARBA00004141"/>
    </source>
</evidence>
<keyword evidence="2 5" id="KW-0812">Transmembrane</keyword>
<dbReference type="STRING" id="314278.NB231_13636"/>
<dbReference type="EMBL" id="AAOF01000026">
    <property type="protein sequence ID" value="EAR20280.1"/>
    <property type="molecule type" value="Genomic_DNA"/>
</dbReference>
<proteinExistence type="predicted"/>
<evidence type="ECO:0000259" key="6">
    <source>
        <dbReference type="Pfam" id="PF00955"/>
    </source>
</evidence>
<organism evidence="7 8">
    <name type="scientific">Nitrococcus mobilis Nb-231</name>
    <dbReference type="NCBI Taxonomy" id="314278"/>
    <lineage>
        <taxon>Bacteria</taxon>
        <taxon>Pseudomonadati</taxon>
        <taxon>Pseudomonadota</taxon>
        <taxon>Gammaproteobacteria</taxon>
        <taxon>Chromatiales</taxon>
        <taxon>Ectothiorhodospiraceae</taxon>
        <taxon>Nitrococcus</taxon>
    </lineage>
</organism>
<dbReference type="GO" id="GO:0050801">
    <property type="term" value="P:monoatomic ion homeostasis"/>
    <property type="evidence" value="ECO:0007669"/>
    <property type="project" value="TreeGrafter"/>
</dbReference>
<dbReference type="GO" id="GO:0005886">
    <property type="term" value="C:plasma membrane"/>
    <property type="evidence" value="ECO:0007669"/>
    <property type="project" value="TreeGrafter"/>
</dbReference>
<feature type="transmembrane region" description="Helical" evidence="5">
    <location>
        <begin position="471"/>
        <end position="487"/>
    </location>
</feature>
<feature type="domain" description="Bicarbonate transporter-like transmembrane" evidence="6">
    <location>
        <begin position="189"/>
        <end position="502"/>
    </location>
</feature>
<feature type="transmembrane region" description="Helical" evidence="5">
    <location>
        <begin position="159"/>
        <end position="181"/>
    </location>
</feature>
<feature type="transmembrane region" description="Helical" evidence="5">
    <location>
        <begin position="126"/>
        <end position="147"/>
    </location>
</feature>
<gene>
    <name evidence="7" type="ORF">NB231_13636</name>
</gene>
<evidence type="ECO:0000256" key="5">
    <source>
        <dbReference type="SAM" id="Phobius"/>
    </source>
</evidence>
<accession>A4BVG0</accession>
<dbReference type="PRINTS" id="PR01231">
    <property type="entry name" value="HCO3TRNSPORT"/>
</dbReference>
<feature type="transmembrane region" description="Helical" evidence="5">
    <location>
        <begin position="314"/>
        <end position="338"/>
    </location>
</feature>
<evidence type="ECO:0000313" key="7">
    <source>
        <dbReference type="EMBL" id="EAR20280.1"/>
    </source>
</evidence>
<feature type="transmembrane region" description="Helical" evidence="5">
    <location>
        <begin position="69"/>
        <end position="90"/>
    </location>
</feature>
<dbReference type="GO" id="GO:0005452">
    <property type="term" value="F:solute:inorganic anion antiporter activity"/>
    <property type="evidence" value="ECO:0007669"/>
    <property type="project" value="InterPro"/>
</dbReference>
<dbReference type="PANTHER" id="PTHR11453">
    <property type="entry name" value="ANION EXCHANGE PROTEIN"/>
    <property type="match status" value="1"/>
</dbReference>
<evidence type="ECO:0000256" key="3">
    <source>
        <dbReference type="ARBA" id="ARBA00022989"/>
    </source>
</evidence>
<evidence type="ECO:0000256" key="2">
    <source>
        <dbReference type="ARBA" id="ARBA00022692"/>
    </source>
</evidence>
<reference evidence="7 8" key="1">
    <citation type="submission" date="2006-02" db="EMBL/GenBank/DDBJ databases">
        <authorList>
            <person name="Waterbury J."/>
            <person name="Ferriera S."/>
            <person name="Johnson J."/>
            <person name="Kravitz S."/>
            <person name="Halpern A."/>
            <person name="Remington K."/>
            <person name="Beeson K."/>
            <person name="Tran B."/>
            <person name="Rogers Y.-H."/>
            <person name="Friedman R."/>
            <person name="Venter J.C."/>
        </authorList>
    </citation>
    <scope>NUCLEOTIDE SEQUENCE [LARGE SCALE GENOMIC DNA]</scope>
    <source>
        <strain evidence="7 8">Nb-231</strain>
    </source>
</reference>
<feature type="transmembrane region" description="Helical" evidence="5">
    <location>
        <begin position="97"/>
        <end position="114"/>
    </location>
</feature>
<keyword evidence="3 5" id="KW-1133">Transmembrane helix</keyword>
<dbReference type="Pfam" id="PF00955">
    <property type="entry name" value="HCO3_cotransp"/>
    <property type="match status" value="2"/>
</dbReference>
<dbReference type="InterPro" id="IPR011531">
    <property type="entry name" value="HCO3_transpt-like_TM_dom"/>
</dbReference>
<dbReference type="OrthoDB" id="233552at2"/>
<dbReference type="Proteomes" id="UP000003374">
    <property type="component" value="Unassembled WGS sequence"/>
</dbReference>
<feature type="transmembrane region" description="Helical" evidence="5">
    <location>
        <begin position="187"/>
        <end position="204"/>
    </location>
</feature>
<protein>
    <recommendedName>
        <fullName evidence="6">Bicarbonate transporter-like transmembrane domain-containing protein</fullName>
    </recommendedName>
</protein>
<feature type="transmembrane region" description="Helical" evidence="5">
    <location>
        <begin position="224"/>
        <end position="244"/>
    </location>
</feature>
<keyword evidence="8" id="KW-1185">Reference proteome</keyword>
<dbReference type="RefSeq" id="WP_005003534.1">
    <property type="nucleotide sequence ID" value="NZ_CH672427.1"/>
</dbReference>
<feature type="transmembrane region" description="Helical" evidence="5">
    <location>
        <begin position="401"/>
        <end position="420"/>
    </location>
</feature>